<sequence length="568" mass="66379">MQKSIFGFLLLLLIACSEKENQQKTTSKVLPNPFYEKAFVLMDNDRMDSAFFYLNKGKDLFLKRNDSFGIGKSYVNMAFIQENVGDNFGCIETSLIAAQFFKEKDTAHHGFIFSNYNNLGISSSNLKNYNDAEQFYKKAKPFAKDPIDKMMLQNNIAILFHNQKKYEHAVAIYDKLIDSVGPKSEYYPKLLLNYSRSKWFGNHNYNPVKNYIIAEKLSQNIDDDWTKDAAYAYLSAYYLNKKPDSSKFYAKKMLILAKKLKYPVDELEALQNLIKLSDGTEAQQYFDAYSKTQDSLINSQNKAKNQFALIRYESEKAKIENLILQKEHTKHEYKVRVQNLVIWLLVFVFIVIVIITYIWIKKRRERLILEANNKLQEQRLDFSKRVHDVVANGIYEVMAIIENQKDLPKEKVLDKLELMYEKSRDLSYDNQSRQEFNEKILALVSSFDNDDTRIIIVGNDYDFWKNLVPTFREELFQIIRELLVNMKKHSCATQVVLKFSKENDTYQVFYSDNGIGLSEDVVEKNGFRNMKTRLGEIGAKMKIEDSNTGLKVSIEWKNIPLQEPNKNN</sequence>
<dbReference type="Gene3D" id="3.30.565.10">
    <property type="entry name" value="Histidine kinase-like ATPase, C-terminal domain"/>
    <property type="match status" value="1"/>
</dbReference>
<dbReference type="PANTHER" id="PTHR24421">
    <property type="entry name" value="NITRATE/NITRITE SENSOR PROTEIN NARX-RELATED"/>
    <property type="match status" value="1"/>
</dbReference>
<protein>
    <recommendedName>
        <fullName evidence="7">ATP-binding protein</fullName>
    </recommendedName>
</protein>
<evidence type="ECO:0008006" key="7">
    <source>
        <dbReference type="Google" id="ProtNLM"/>
    </source>
</evidence>
<keyword evidence="4" id="KW-0812">Transmembrane</keyword>
<evidence type="ECO:0000256" key="4">
    <source>
        <dbReference type="SAM" id="Phobius"/>
    </source>
</evidence>
<accession>A0ABY1R1M3</accession>
<dbReference type="EMBL" id="FXUO01000002">
    <property type="protein sequence ID" value="SMP90222.1"/>
    <property type="molecule type" value="Genomic_DNA"/>
</dbReference>
<dbReference type="InterPro" id="IPR036890">
    <property type="entry name" value="HATPase_C_sf"/>
</dbReference>
<dbReference type="Proteomes" id="UP001158050">
    <property type="component" value="Unassembled WGS sequence"/>
</dbReference>
<keyword evidence="1" id="KW-0808">Transferase</keyword>
<keyword evidence="4" id="KW-1133">Transmembrane helix</keyword>
<keyword evidence="4" id="KW-0472">Membrane</keyword>
<dbReference type="InterPro" id="IPR011990">
    <property type="entry name" value="TPR-like_helical_dom_sf"/>
</dbReference>
<keyword evidence="2" id="KW-0418">Kinase</keyword>
<dbReference type="Pfam" id="PF13374">
    <property type="entry name" value="TPR_10"/>
    <property type="match status" value="1"/>
</dbReference>
<evidence type="ECO:0000256" key="2">
    <source>
        <dbReference type="ARBA" id="ARBA00022777"/>
    </source>
</evidence>
<comment type="caution">
    <text evidence="5">The sequence shown here is derived from an EMBL/GenBank/DDBJ whole genome shotgun (WGS) entry which is preliminary data.</text>
</comment>
<evidence type="ECO:0000313" key="6">
    <source>
        <dbReference type="Proteomes" id="UP001158050"/>
    </source>
</evidence>
<evidence type="ECO:0000256" key="1">
    <source>
        <dbReference type="ARBA" id="ARBA00022679"/>
    </source>
</evidence>
<evidence type="ECO:0000313" key="5">
    <source>
        <dbReference type="EMBL" id="SMP90222.1"/>
    </source>
</evidence>
<dbReference type="Gene3D" id="1.25.40.10">
    <property type="entry name" value="Tetratricopeptide repeat domain"/>
    <property type="match status" value="1"/>
</dbReference>
<proteinExistence type="predicted"/>
<evidence type="ECO:0000256" key="3">
    <source>
        <dbReference type="ARBA" id="ARBA00023012"/>
    </source>
</evidence>
<dbReference type="PANTHER" id="PTHR24421:SF60">
    <property type="entry name" value="SENSOR HISTIDINE KINASE COMP"/>
    <property type="match status" value="1"/>
</dbReference>
<dbReference type="PROSITE" id="PS51257">
    <property type="entry name" value="PROKAR_LIPOPROTEIN"/>
    <property type="match status" value="1"/>
</dbReference>
<dbReference type="SUPFAM" id="SSF55874">
    <property type="entry name" value="ATPase domain of HSP90 chaperone/DNA topoisomerase II/histidine kinase"/>
    <property type="match status" value="1"/>
</dbReference>
<keyword evidence="3" id="KW-0902">Two-component regulatory system</keyword>
<feature type="transmembrane region" description="Helical" evidence="4">
    <location>
        <begin position="340"/>
        <end position="360"/>
    </location>
</feature>
<name>A0ABY1R1M3_9FLAO</name>
<organism evidence="5 6">
    <name type="scientific">Epilithonimonas pallida</name>
    <dbReference type="NCBI Taxonomy" id="373671"/>
    <lineage>
        <taxon>Bacteria</taxon>
        <taxon>Pseudomonadati</taxon>
        <taxon>Bacteroidota</taxon>
        <taxon>Flavobacteriia</taxon>
        <taxon>Flavobacteriales</taxon>
        <taxon>Weeksellaceae</taxon>
        <taxon>Chryseobacterium group</taxon>
        <taxon>Epilithonimonas</taxon>
    </lineage>
</organism>
<gene>
    <name evidence="5" type="ORF">SAMN05421679_102235</name>
</gene>
<dbReference type="InterPro" id="IPR050482">
    <property type="entry name" value="Sensor_HK_TwoCompSys"/>
</dbReference>
<dbReference type="RefSeq" id="WP_283415736.1">
    <property type="nucleotide sequence ID" value="NZ_FXUO01000002.1"/>
</dbReference>
<dbReference type="SUPFAM" id="SSF48452">
    <property type="entry name" value="TPR-like"/>
    <property type="match status" value="1"/>
</dbReference>
<reference evidence="5 6" key="1">
    <citation type="submission" date="2017-05" db="EMBL/GenBank/DDBJ databases">
        <authorList>
            <person name="Varghese N."/>
            <person name="Submissions S."/>
        </authorList>
    </citation>
    <scope>NUCLEOTIDE SEQUENCE [LARGE SCALE GENOMIC DNA]</scope>
    <source>
        <strain evidence="5 6">DSM 18015</strain>
    </source>
</reference>
<keyword evidence="6" id="KW-1185">Reference proteome</keyword>